<dbReference type="RefSeq" id="WP_003182481.1">
    <property type="nucleotide sequence ID" value="NZ_BEXU01000031.1"/>
</dbReference>
<evidence type="ECO:0000313" key="7">
    <source>
        <dbReference type="Proteomes" id="UP000435910"/>
    </source>
</evidence>
<dbReference type="AlphaFoldDB" id="A0A1Y0YFX4"/>
<dbReference type="InterPro" id="IPR046945">
    <property type="entry name" value="RHMD-like"/>
</dbReference>
<evidence type="ECO:0000256" key="3">
    <source>
        <dbReference type="ARBA" id="ARBA00022842"/>
    </source>
</evidence>
<dbReference type="GO" id="GO:0000287">
    <property type="term" value="F:magnesium ion binding"/>
    <property type="evidence" value="ECO:0007669"/>
    <property type="project" value="TreeGrafter"/>
</dbReference>
<dbReference type="PANTHER" id="PTHR13794:SF58">
    <property type="entry name" value="MITOCHONDRIAL ENOLASE SUPERFAMILY MEMBER 1"/>
    <property type="match status" value="1"/>
</dbReference>
<evidence type="ECO:0000313" key="6">
    <source>
        <dbReference type="EMBL" id="TWL20884.1"/>
    </source>
</evidence>
<reference evidence="6 7" key="1">
    <citation type="submission" date="2019-06" db="EMBL/GenBank/DDBJ databases">
        <title>Genome sequence analysis of &gt;100 Bacillus licheniformis strains suggests intrinsic resistance to this species.</title>
        <authorList>
            <person name="Wels M."/>
            <person name="Siezen R.J."/>
            <person name="Johansen E."/>
            <person name="Stuer-Lauridsen B."/>
            <person name="Bjerre K."/>
            <person name="Nielsen B.K.K."/>
        </authorList>
    </citation>
    <scope>NUCLEOTIDE SEQUENCE [LARGE SCALE GENOMIC DNA]</scope>
    <source>
        <strain evidence="6 7">BAC-16736</strain>
    </source>
</reference>
<evidence type="ECO:0000256" key="2">
    <source>
        <dbReference type="ARBA" id="ARBA00022723"/>
    </source>
</evidence>
<dbReference type="InterPro" id="IPR036849">
    <property type="entry name" value="Enolase-like_C_sf"/>
</dbReference>
<dbReference type="Gene3D" id="3.20.20.120">
    <property type="entry name" value="Enolase-like C-terminal domain"/>
    <property type="match status" value="1"/>
</dbReference>
<dbReference type="SMART" id="SM00922">
    <property type="entry name" value="MR_MLE"/>
    <property type="match status" value="1"/>
</dbReference>
<sequence>MRIEKVDTFPLFHKLSSPYGDANGLKSYRTCYLIRITTASGLTGWGECADWLPALDAGFKKRIIPYLIGKEASNRTELVTVIKKWHQRAASAVSMALTDITAKKAGLSVCELWGGKLREQIPVYASFQSYSDRPDWSRHSLRLIEKAVRAGFKAVKLKAGGKMFSEDLAHIQAFQEMTGQSTGLILDANQSYDQAAARKWETWFSGWQNVLWFEEPMPFDDLAEYRMLRSALSVPVAGGENVKGAKPFLPIFLENAVDIAQPDVMHCEGTDEFQTVLKLARHFGKRVSPHSYDGGLSRIYAAFGQACLPHWTKMDGEDIEPLEWDAMENPFAQIVPVSIKDGCIQVPDKIEIDTELVEAYVWDGSSYI</sequence>
<dbReference type="EMBL" id="CP065647">
    <property type="protein sequence ID" value="QPR71315.1"/>
    <property type="molecule type" value="Genomic_DNA"/>
</dbReference>
<dbReference type="GO" id="GO:0016836">
    <property type="term" value="F:hydro-lyase activity"/>
    <property type="evidence" value="ECO:0007669"/>
    <property type="project" value="TreeGrafter"/>
</dbReference>
<dbReference type="SFLD" id="SFLDG00179">
    <property type="entry name" value="mandelate_racemase"/>
    <property type="match status" value="1"/>
</dbReference>
<dbReference type="Pfam" id="PF13378">
    <property type="entry name" value="MR_MLE_C"/>
    <property type="match status" value="1"/>
</dbReference>
<dbReference type="Proteomes" id="UP000595038">
    <property type="component" value="Chromosome"/>
</dbReference>
<gene>
    <name evidence="6" type="ORF">CHCC16736_2168</name>
    <name evidence="5" type="ORF">I6G80_15910</name>
</gene>
<evidence type="ECO:0000313" key="8">
    <source>
        <dbReference type="Proteomes" id="UP000595038"/>
    </source>
</evidence>
<dbReference type="SUPFAM" id="SSF54826">
    <property type="entry name" value="Enolase N-terminal domain-like"/>
    <property type="match status" value="1"/>
</dbReference>
<feature type="domain" description="Mandelate racemase/muconate lactonizing enzyme C-terminal" evidence="4">
    <location>
        <begin position="137"/>
        <end position="235"/>
    </location>
</feature>
<evidence type="ECO:0000313" key="5">
    <source>
        <dbReference type="EMBL" id="QPR71315.1"/>
    </source>
</evidence>
<dbReference type="Gene3D" id="3.30.390.10">
    <property type="entry name" value="Enolase-like, N-terminal domain"/>
    <property type="match status" value="1"/>
</dbReference>
<dbReference type="EMBL" id="NILC01000033">
    <property type="protein sequence ID" value="TWL20884.1"/>
    <property type="molecule type" value="Genomic_DNA"/>
</dbReference>
<dbReference type="InterPro" id="IPR013342">
    <property type="entry name" value="Mandelate_racemase_C"/>
</dbReference>
<reference evidence="5 8" key="2">
    <citation type="submission" date="2020-12" db="EMBL/GenBank/DDBJ databases">
        <title>FDA dAtabase for Regulatory Grade micrObial Sequences (FDA-ARGOS): Supporting development and validation of Infectious Disease Dx tests.</title>
        <authorList>
            <person name="Nelson B."/>
            <person name="Plummer A."/>
            <person name="Tallon L."/>
            <person name="Sadzewicz L."/>
            <person name="Zhao X."/>
            <person name="Boylan J."/>
            <person name="Ott S."/>
            <person name="Bowen H."/>
            <person name="Vavikolanu K."/>
            <person name="Mehta A."/>
            <person name="Aluvathingal J."/>
            <person name="Nadendla S."/>
            <person name="Myers T."/>
            <person name="Yan Y."/>
            <person name="Sichtig H."/>
        </authorList>
    </citation>
    <scope>NUCLEOTIDE SEQUENCE [LARGE SCALE GENOMIC DNA]</scope>
    <source>
        <strain evidence="5 8">FDAARGOS_923</strain>
    </source>
</reference>
<dbReference type="InterPro" id="IPR029017">
    <property type="entry name" value="Enolase-like_N"/>
</dbReference>
<protein>
    <submittedName>
        <fullName evidence="5">Mandelate racemase/muconate lactonizing enzyme family protein</fullName>
    </submittedName>
    <submittedName>
        <fullName evidence="6">Putative isomerase YitF</fullName>
    </submittedName>
</protein>
<accession>A0A1Y0YFX4</accession>
<keyword evidence="2" id="KW-0479">Metal-binding</keyword>
<dbReference type="GO" id="GO:0016853">
    <property type="term" value="F:isomerase activity"/>
    <property type="evidence" value="ECO:0007669"/>
    <property type="project" value="UniProtKB-KW"/>
</dbReference>
<evidence type="ECO:0000259" key="4">
    <source>
        <dbReference type="SMART" id="SM00922"/>
    </source>
</evidence>
<dbReference type="CDD" id="cd03316">
    <property type="entry name" value="MR_like"/>
    <property type="match status" value="1"/>
</dbReference>
<dbReference type="SUPFAM" id="SSF51604">
    <property type="entry name" value="Enolase C-terminal domain-like"/>
    <property type="match status" value="1"/>
</dbReference>
<dbReference type="InterPro" id="IPR013341">
    <property type="entry name" value="Mandelate_racemase_N_dom"/>
</dbReference>
<name>A0A1Y0YFX4_BACLI</name>
<keyword evidence="6" id="KW-0413">Isomerase</keyword>
<organism evidence="6 7">
    <name type="scientific">Bacillus licheniformis</name>
    <dbReference type="NCBI Taxonomy" id="1402"/>
    <lineage>
        <taxon>Bacteria</taxon>
        <taxon>Bacillati</taxon>
        <taxon>Bacillota</taxon>
        <taxon>Bacilli</taxon>
        <taxon>Bacillales</taxon>
        <taxon>Bacillaceae</taxon>
        <taxon>Bacillus</taxon>
    </lineage>
</organism>
<comment type="cofactor">
    <cofactor evidence="1">
        <name>Mg(2+)</name>
        <dbReference type="ChEBI" id="CHEBI:18420"/>
    </cofactor>
</comment>
<evidence type="ECO:0000256" key="1">
    <source>
        <dbReference type="ARBA" id="ARBA00001946"/>
    </source>
</evidence>
<proteinExistence type="predicted"/>
<dbReference type="Pfam" id="PF02746">
    <property type="entry name" value="MR_MLE_N"/>
    <property type="match status" value="1"/>
</dbReference>
<dbReference type="Proteomes" id="UP000435910">
    <property type="component" value="Unassembled WGS sequence"/>
</dbReference>
<dbReference type="SFLD" id="SFLDS00001">
    <property type="entry name" value="Enolase"/>
    <property type="match status" value="1"/>
</dbReference>
<dbReference type="GO" id="GO:0016052">
    <property type="term" value="P:carbohydrate catabolic process"/>
    <property type="evidence" value="ECO:0007669"/>
    <property type="project" value="TreeGrafter"/>
</dbReference>
<dbReference type="InterPro" id="IPR029065">
    <property type="entry name" value="Enolase_C-like"/>
</dbReference>
<dbReference type="PANTHER" id="PTHR13794">
    <property type="entry name" value="ENOLASE SUPERFAMILY, MANDELATE RACEMASE"/>
    <property type="match status" value="1"/>
</dbReference>
<keyword evidence="3" id="KW-0460">Magnesium</keyword>